<evidence type="ECO:0000259" key="3">
    <source>
        <dbReference type="Pfam" id="PF13240"/>
    </source>
</evidence>
<evidence type="ECO:0000313" key="4">
    <source>
        <dbReference type="EMBL" id="NGG35783.1"/>
    </source>
</evidence>
<dbReference type="AlphaFoldDB" id="A0AB36BXY6"/>
<proteinExistence type="predicted"/>
<protein>
    <submittedName>
        <fullName evidence="4">Zinc-ribbon domain-containing protein</fullName>
    </submittedName>
</protein>
<feature type="region of interest" description="Disordered" evidence="1">
    <location>
        <begin position="603"/>
        <end position="640"/>
    </location>
</feature>
<sequence>MARCARCGNEIPAGSVFCTYCGIPVASGVAAAPGSGAQMPQPGTAASGFAPNTVPGTGTLPPVPQPAGPADNGGSAPQGQPGSQSQPGKKPPLTPAQRKKRKIIIAIITAIVVVAIVVGGVAAFLILHGRKNAAAGPVQTSDTTDATPKKTQKQSPTQIEGKKAVSEVTMTNFVCNYDTSDWGWDGGAVVSDVMPCANGDASSSSDSDYGSSSQSADDRQYAFGVWTPAMDESKVIYFSALKSGEKMYSDPVVAATYGPNPAVFVIYAVKTKAVGTTPETVHLFAHQVDLKSGELSDRIDLRTEEDNLINLQQDYEFDVLAQSNNRVAIEKSWKTTEKRTVNDDQREVEIGHKQIMGLSGGAKQAETLQTFKDSVSISKDSGGYQSLNTTEVDVDDYHVFDTYVVKDSAYHLYSIDSNKEIVKLPSDYCSPGDTYRCDLQGLYRFGANQYVLNPSESYNGNKLLILDAGTGKTKKVTDLLNINTKDDQYVNFTDFGQFSDGSLYFQWDESSDSKRVFILSRDLKVTEVLDGGRWARLMLNSGEFEGANYLLKQFYVKTTDENIIVDEKGETVGSYTLTPSGDDADDYDHTAVDWIMWRDGSENTVTVTRGQAPGEPAPDSSDGSGSSSGDGSAGESRSGD</sequence>
<organism evidence="4 5">
    <name type="scientific">Bifidobacterium bifidum</name>
    <dbReference type="NCBI Taxonomy" id="1681"/>
    <lineage>
        <taxon>Bacteria</taxon>
        <taxon>Bacillati</taxon>
        <taxon>Actinomycetota</taxon>
        <taxon>Actinomycetes</taxon>
        <taxon>Bifidobacteriales</taxon>
        <taxon>Bifidobacteriaceae</taxon>
        <taxon>Bifidobacterium</taxon>
    </lineage>
</organism>
<keyword evidence="2" id="KW-1133">Transmembrane helix</keyword>
<gene>
    <name evidence="4" type="ORF">G5T23_01770</name>
</gene>
<comment type="caution">
    <text evidence="4">The sequence shown here is derived from an EMBL/GenBank/DDBJ whole genome shotgun (WGS) entry which is preliminary data.</text>
</comment>
<accession>A0AB36BXY6</accession>
<feature type="region of interest" description="Disordered" evidence="1">
    <location>
        <begin position="32"/>
        <end position="96"/>
    </location>
</feature>
<feature type="compositionally biased region" description="Low complexity" evidence="1">
    <location>
        <begin position="73"/>
        <end position="88"/>
    </location>
</feature>
<keyword evidence="2" id="KW-0812">Transmembrane</keyword>
<evidence type="ECO:0000256" key="2">
    <source>
        <dbReference type="SAM" id="Phobius"/>
    </source>
</evidence>
<feature type="transmembrane region" description="Helical" evidence="2">
    <location>
        <begin position="103"/>
        <end position="127"/>
    </location>
</feature>
<dbReference type="EMBL" id="JAAJBJ010000001">
    <property type="protein sequence ID" value="NGG35783.1"/>
    <property type="molecule type" value="Genomic_DNA"/>
</dbReference>
<feature type="domain" description="Zinc-ribbon" evidence="3">
    <location>
        <begin position="4"/>
        <end position="24"/>
    </location>
</feature>
<dbReference type="Pfam" id="PF13240">
    <property type="entry name" value="Zn_Ribbon_1"/>
    <property type="match status" value="1"/>
</dbReference>
<dbReference type="InterPro" id="IPR026870">
    <property type="entry name" value="Zinc_ribbon_dom"/>
</dbReference>
<keyword evidence="2" id="KW-0472">Membrane</keyword>
<evidence type="ECO:0000313" key="5">
    <source>
        <dbReference type="Proteomes" id="UP000488776"/>
    </source>
</evidence>
<dbReference type="Proteomes" id="UP000488776">
    <property type="component" value="Unassembled WGS sequence"/>
</dbReference>
<name>A0AB36BXY6_BIFBI</name>
<feature type="compositionally biased region" description="Low complexity" evidence="1">
    <location>
        <begin position="51"/>
        <end position="60"/>
    </location>
</feature>
<evidence type="ECO:0000256" key="1">
    <source>
        <dbReference type="SAM" id="MobiDB-lite"/>
    </source>
</evidence>
<reference evidence="4 5" key="1">
    <citation type="submission" date="2020-02" db="EMBL/GenBank/DDBJ databases">
        <title>Antibiotic susceptibility profiles of lactic acid bacteria isolated from the human vagina and genetic basis of atypical resistances.</title>
        <authorList>
            <person name="Sirichoat A."/>
            <person name="Florez A.B."/>
            <person name="Vazquez L."/>
            <person name="Buppasiri P."/>
            <person name="Panya M."/>
            <person name="Lulitanond V."/>
            <person name="Mayo B."/>
        </authorList>
    </citation>
    <scope>NUCLEOTIDE SEQUENCE [LARGE SCALE GENOMIC DNA]</scope>
    <source>
        <strain evidence="4 5">VA07-1AN</strain>
    </source>
</reference>
<feature type="region of interest" description="Disordered" evidence="1">
    <location>
        <begin position="134"/>
        <end position="162"/>
    </location>
</feature>